<dbReference type="PANTHER" id="PTHR14097:SF7">
    <property type="entry name" value="OXIDOREDUCTASE HTATIP2"/>
    <property type="match status" value="1"/>
</dbReference>
<dbReference type="AlphaFoldDB" id="A0A9X2CG43"/>
<dbReference type="InterPro" id="IPR036291">
    <property type="entry name" value="NAD(P)-bd_dom_sf"/>
</dbReference>
<evidence type="ECO:0000313" key="1">
    <source>
        <dbReference type="EMBL" id="MCL1138541.1"/>
    </source>
</evidence>
<protein>
    <submittedName>
        <fullName evidence="1">Nucleoside-diphosphate sugar epimerase</fullName>
    </submittedName>
</protein>
<dbReference type="Gene3D" id="3.40.50.720">
    <property type="entry name" value="NAD(P)-binding Rossmann-like Domain"/>
    <property type="match status" value="1"/>
</dbReference>
<proteinExistence type="predicted"/>
<accession>A0A9X2CG43</accession>
<gene>
    <name evidence="1" type="ORF">L2740_08300</name>
</gene>
<dbReference type="PANTHER" id="PTHR14097">
    <property type="entry name" value="OXIDOREDUCTASE HTATIP2"/>
    <property type="match status" value="1"/>
</dbReference>
<keyword evidence="2" id="KW-1185">Reference proteome</keyword>
<reference evidence="1" key="1">
    <citation type="submission" date="2022-01" db="EMBL/GenBank/DDBJ databases">
        <title>Whole genome-based taxonomy of the Shewanellaceae.</title>
        <authorList>
            <person name="Martin-Rodriguez A.J."/>
        </authorList>
    </citation>
    <scope>NUCLEOTIDE SEQUENCE</scope>
    <source>
        <strain evidence="1">KCTC 23973</strain>
    </source>
</reference>
<dbReference type="Proteomes" id="UP001139293">
    <property type="component" value="Unassembled WGS sequence"/>
</dbReference>
<sequence length="231" mass="25310">MNAALIGATGLIGQLLLQKLIDTGCYENILLIGRKQPQYNENSSTKITFLACHQLNEISSLELPFSIDHAFCCLGTTIKQAGSQQAFIAVDKTACIDFVDKCQASSNFVVTALGASSQSKTFYNRIKGQTQEALAHLLAETQQADSPKRLWLFQPSLLLGKRNESRMLEDLAKGAFRFASGLFVGPLQQYRPIEAEQVAAAMLACAISAQDPEYDSIQRVIIVSNDQMQQS</sequence>
<organism evidence="1 2">
    <name type="scientific">Shewanella pneumatophori</name>
    <dbReference type="NCBI Taxonomy" id="314092"/>
    <lineage>
        <taxon>Bacteria</taxon>
        <taxon>Pseudomonadati</taxon>
        <taxon>Pseudomonadota</taxon>
        <taxon>Gammaproteobacteria</taxon>
        <taxon>Alteromonadales</taxon>
        <taxon>Shewanellaceae</taxon>
        <taxon>Shewanella</taxon>
    </lineage>
</organism>
<name>A0A9X2CG43_9GAMM</name>
<dbReference type="RefSeq" id="WP_248949571.1">
    <property type="nucleotide sequence ID" value="NZ_JAKILB010000004.1"/>
</dbReference>
<evidence type="ECO:0000313" key="2">
    <source>
        <dbReference type="Proteomes" id="UP001139293"/>
    </source>
</evidence>
<dbReference type="EMBL" id="JAKILB010000004">
    <property type="protein sequence ID" value="MCL1138541.1"/>
    <property type="molecule type" value="Genomic_DNA"/>
</dbReference>
<dbReference type="SUPFAM" id="SSF51735">
    <property type="entry name" value="NAD(P)-binding Rossmann-fold domains"/>
    <property type="match status" value="1"/>
</dbReference>
<comment type="caution">
    <text evidence="1">The sequence shown here is derived from an EMBL/GenBank/DDBJ whole genome shotgun (WGS) entry which is preliminary data.</text>
</comment>